<dbReference type="Proteomes" id="UP000824334">
    <property type="component" value="Chromosome"/>
</dbReference>
<dbReference type="RefSeq" id="WP_219354737.1">
    <property type="nucleotide sequence ID" value="NZ_CP080034.1"/>
</dbReference>
<evidence type="ECO:0000259" key="2">
    <source>
        <dbReference type="Pfam" id="PF13827"/>
    </source>
</evidence>
<sequence length="148" mass="15173">MKIALTAALSLTALVFCAAPAGAQQPGTAAYNSVFLPAHGVGDTRSSGSGGRWGAVAASGVVSGAWVNASDQQEAENAALQQCRENGGDDCALVTSYSNPCVAVASINSGESYPWAAAATMSEVRSMVRSRCARSGASCEIIYQYCRR</sequence>
<feature type="domain" description="DUF4189" evidence="2">
    <location>
        <begin position="53"/>
        <end position="146"/>
    </location>
</feature>
<evidence type="ECO:0000256" key="1">
    <source>
        <dbReference type="SAM" id="SignalP"/>
    </source>
</evidence>
<dbReference type="Pfam" id="PF13827">
    <property type="entry name" value="DUF4189"/>
    <property type="match status" value="1"/>
</dbReference>
<dbReference type="GeneID" id="94375729"/>
<keyword evidence="4" id="KW-1185">Reference proteome</keyword>
<organism evidence="3 4">
    <name type="scientific">Brevundimonas nasdae</name>
    <dbReference type="NCBI Taxonomy" id="172043"/>
    <lineage>
        <taxon>Bacteria</taxon>
        <taxon>Pseudomonadati</taxon>
        <taxon>Pseudomonadota</taxon>
        <taxon>Alphaproteobacteria</taxon>
        <taxon>Caulobacterales</taxon>
        <taxon>Caulobacteraceae</taxon>
        <taxon>Brevundimonas</taxon>
    </lineage>
</organism>
<gene>
    <name evidence="3" type="ORF">KWG56_10640</name>
</gene>
<dbReference type="InterPro" id="IPR025240">
    <property type="entry name" value="DUF4189"/>
</dbReference>
<accession>A0ABX8TIV7</accession>
<feature type="signal peptide" evidence="1">
    <location>
        <begin position="1"/>
        <end position="23"/>
    </location>
</feature>
<name>A0ABX8TIV7_9CAUL</name>
<keyword evidence="1" id="KW-0732">Signal</keyword>
<evidence type="ECO:0000313" key="3">
    <source>
        <dbReference type="EMBL" id="QYC09089.1"/>
    </source>
</evidence>
<dbReference type="EMBL" id="CP080034">
    <property type="protein sequence ID" value="QYC09089.1"/>
    <property type="molecule type" value="Genomic_DNA"/>
</dbReference>
<feature type="chain" id="PRO_5046013062" evidence="1">
    <location>
        <begin position="24"/>
        <end position="148"/>
    </location>
</feature>
<reference evidence="3 4" key="1">
    <citation type="submission" date="2021-07" db="EMBL/GenBank/DDBJ databases">
        <title>Isolation and characterization of bacteria from a gold mining with a capacity of golden bioaccumulation.</title>
        <authorList>
            <person name="Yang X.J."/>
        </authorList>
    </citation>
    <scope>NUCLEOTIDE SEQUENCE [LARGE SCALE GENOMIC DNA]</scope>
    <source>
        <strain evidence="3 4">Au29</strain>
    </source>
</reference>
<proteinExistence type="predicted"/>
<evidence type="ECO:0000313" key="4">
    <source>
        <dbReference type="Proteomes" id="UP000824334"/>
    </source>
</evidence>
<protein>
    <submittedName>
        <fullName evidence="3">DUF4189 domain-containing protein</fullName>
    </submittedName>
</protein>